<dbReference type="InterPro" id="IPR041700">
    <property type="entry name" value="OMP_b-brl_3"/>
</dbReference>
<dbReference type="EMBL" id="JAUJEB010000003">
    <property type="protein sequence ID" value="MDN5213414.1"/>
    <property type="molecule type" value="Genomic_DNA"/>
</dbReference>
<proteinExistence type="predicted"/>
<dbReference type="RefSeq" id="WP_346758754.1">
    <property type="nucleotide sequence ID" value="NZ_JAUJEB010000003.1"/>
</dbReference>
<accession>A0ABT8L6N4</accession>
<dbReference type="SUPFAM" id="SSF49464">
    <property type="entry name" value="Carboxypeptidase regulatory domain-like"/>
    <property type="match status" value="1"/>
</dbReference>
<dbReference type="Proteomes" id="UP001172083">
    <property type="component" value="Unassembled WGS sequence"/>
</dbReference>
<evidence type="ECO:0000313" key="4">
    <source>
        <dbReference type="Proteomes" id="UP001172083"/>
    </source>
</evidence>
<feature type="chain" id="PRO_5046037889" evidence="1">
    <location>
        <begin position="21"/>
        <end position="896"/>
    </location>
</feature>
<keyword evidence="1" id="KW-0732">Signal</keyword>
<organism evidence="3 4">
    <name type="scientific">Agaribacillus aureus</name>
    <dbReference type="NCBI Taxonomy" id="3051825"/>
    <lineage>
        <taxon>Bacteria</taxon>
        <taxon>Pseudomonadati</taxon>
        <taxon>Bacteroidota</taxon>
        <taxon>Cytophagia</taxon>
        <taxon>Cytophagales</taxon>
        <taxon>Splendidivirgaceae</taxon>
        <taxon>Agaribacillus</taxon>
    </lineage>
</organism>
<evidence type="ECO:0000256" key="1">
    <source>
        <dbReference type="SAM" id="SignalP"/>
    </source>
</evidence>
<comment type="caution">
    <text evidence="3">The sequence shown here is derived from an EMBL/GenBank/DDBJ whole genome shotgun (WGS) entry which is preliminary data.</text>
</comment>
<sequence length="896" mass="101724">MKFIICALIVLLISGGVAMAQNSPVFIKGKVVDSLDQGLPFSSIVLLEARDSTVYQFTSSDALGNFLLKKVHSGKYLLQVSYVGYQLFKKLLSISGNTTSLELGRITLAPEARYLSEVTVEEERIPIQFKADTLEYDALAFKTRPNAVVEDLLKKLPGVEVDRDGKIMAQGEEVRKVLVNGKEFFGDDPKIATKNLEAEAVDKVQVFDKKSDIAVFTGMDDGNQQRAINLKLKKNRNQGFFGKILGGYGTDNRHRGQMNIRSFTDETQLSAIGMSNNINERGFSTMRALQNQALGAGIQNGLVATHAGGINFNHEFSKQSDWRSSYFYTNVNQAVNRDVFQNSILEEDIYTLSNQSRETTKNHAHNLNFRYEHEFNATNILLWNGRGRITDERNTNLSGINILDDTERQQSDNRYGTNFDDLSVDSDLLFRHRFRKKGRFMVADLSIHYSENEIVSRLESETNLLAGMETEPWQTTLLWQLQDRGKDRKEITAGFSYAEPVGKNSHFEIRYQRGTRQRAINQLLEESLRVGEAPPDETGLLDNAFESNYDYHQPGFSFKLFKNGLSFSTGLSTHLSELSSQEPFLAEHNVQKFEYLLPQLNLRYPVSRSSQLSLRYDANVIEPPVGFMQPVTYNTNQFTRVIGNPSLKVEYQQNANINFRSFSAFSFTSFFANMGLTRTNDKIVRSVRIDPQLVRSVQWINASHETTYFLNAGFSTPIRSVGAKINIKGSVSNTHSFAFINGPSDKVNHWNSSFDLSIENRKKEYLDLLVGVRLNNNSSSYANNSSLDYDFMRQTYYTDISIYFLDTWELYSTMNLMIFPESGALVEERIPLWTASISKSFLKNNRGQLSLAVFDILGVNKNFSRTSRLNFVETARTNALGRYFMLSLAYRLHGLK</sequence>
<dbReference type="InterPro" id="IPR008969">
    <property type="entry name" value="CarboxyPept-like_regulatory"/>
</dbReference>
<feature type="signal peptide" evidence="1">
    <location>
        <begin position="1"/>
        <end position="20"/>
    </location>
</feature>
<name>A0ABT8L6N4_9BACT</name>
<gene>
    <name evidence="3" type="ORF">QQ020_15190</name>
</gene>
<dbReference type="Pfam" id="PF13715">
    <property type="entry name" value="CarbopepD_reg_2"/>
    <property type="match status" value="1"/>
</dbReference>
<protein>
    <submittedName>
        <fullName evidence="3">TonB-dependent receptor</fullName>
    </submittedName>
</protein>
<feature type="domain" description="Outer membrane protein beta-barrel" evidence="2">
    <location>
        <begin position="432"/>
        <end position="890"/>
    </location>
</feature>
<dbReference type="Pfam" id="PF14905">
    <property type="entry name" value="OMP_b-brl_3"/>
    <property type="match status" value="1"/>
</dbReference>
<keyword evidence="4" id="KW-1185">Reference proteome</keyword>
<dbReference type="SUPFAM" id="SSF56935">
    <property type="entry name" value="Porins"/>
    <property type="match status" value="1"/>
</dbReference>
<evidence type="ECO:0000313" key="3">
    <source>
        <dbReference type="EMBL" id="MDN5213414.1"/>
    </source>
</evidence>
<keyword evidence="3" id="KW-0675">Receptor</keyword>
<reference evidence="3" key="1">
    <citation type="submission" date="2023-06" db="EMBL/GenBank/DDBJ databases">
        <title>Genomic of Agaribacillus aureum.</title>
        <authorList>
            <person name="Wang G."/>
        </authorList>
    </citation>
    <scope>NUCLEOTIDE SEQUENCE</scope>
    <source>
        <strain evidence="3">BMA12</strain>
    </source>
</reference>
<evidence type="ECO:0000259" key="2">
    <source>
        <dbReference type="Pfam" id="PF14905"/>
    </source>
</evidence>